<keyword evidence="2" id="KW-0805">Transcription regulation</keyword>
<dbReference type="PANTHER" id="PTHR43133">
    <property type="entry name" value="RNA POLYMERASE ECF-TYPE SIGMA FACTO"/>
    <property type="match status" value="1"/>
</dbReference>
<dbReference type="Pfam" id="PF04542">
    <property type="entry name" value="Sigma70_r2"/>
    <property type="match status" value="1"/>
</dbReference>
<evidence type="ECO:0000256" key="1">
    <source>
        <dbReference type="ARBA" id="ARBA00010641"/>
    </source>
</evidence>
<dbReference type="SUPFAM" id="SSF88946">
    <property type="entry name" value="Sigma2 domain of RNA polymerase sigma factors"/>
    <property type="match status" value="1"/>
</dbReference>
<dbReference type="Gene3D" id="1.10.1740.10">
    <property type="match status" value="1"/>
</dbReference>
<dbReference type="Proteomes" id="UP000435357">
    <property type="component" value="Unassembled WGS sequence"/>
</dbReference>
<proteinExistence type="inferred from homology"/>
<dbReference type="AlphaFoldDB" id="A0A6N6MBE5"/>
<dbReference type="InterPro" id="IPR013325">
    <property type="entry name" value="RNA_pol_sigma_r2"/>
</dbReference>
<gene>
    <name evidence="7" type="ORF">F3059_03525</name>
</gene>
<comment type="similarity">
    <text evidence="1">Belongs to the sigma-70 factor family. ECF subfamily.</text>
</comment>
<evidence type="ECO:0000256" key="4">
    <source>
        <dbReference type="ARBA" id="ARBA00023163"/>
    </source>
</evidence>
<dbReference type="EMBL" id="WACR01000002">
    <property type="protein sequence ID" value="KAB1065741.1"/>
    <property type="molecule type" value="Genomic_DNA"/>
</dbReference>
<dbReference type="NCBIfam" id="TIGR02937">
    <property type="entry name" value="sigma70-ECF"/>
    <property type="match status" value="1"/>
</dbReference>
<dbReference type="InterPro" id="IPR007627">
    <property type="entry name" value="RNA_pol_sigma70_r2"/>
</dbReference>
<protein>
    <submittedName>
        <fullName evidence="7">RNA polymerase sigma factor</fullName>
    </submittedName>
</protein>
<keyword evidence="3" id="KW-0731">Sigma factor</keyword>
<feature type="domain" description="RNA polymerase sigma factor 70 region 4 type 2" evidence="6">
    <location>
        <begin position="115"/>
        <end position="167"/>
    </location>
</feature>
<dbReference type="InterPro" id="IPR013249">
    <property type="entry name" value="RNA_pol_sigma70_r4_t2"/>
</dbReference>
<dbReference type="InterPro" id="IPR039425">
    <property type="entry name" value="RNA_pol_sigma-70-like"/>
</dbReference>
<feature type="domain" description="RNA polymerase sigma-70 region 2" evidence="5">
    <location>
        <begin position="21"/>
        <end position="88"/>
    </location>
</feature>
<evidence type="ECO:0000259" key="5">
    <source>
        <dbReference type="Pfam" id="PF04542"/>
    </source>
</evidence>
<comment type="caution">
    <text evidence="7">The sequence shown here is derived from an EMBL/GenBank/DDBJ whole genome shotgun (WGS) entry which is preliminary data.</text>
</comment>
<evidence type="ECO:0000256" key="3">
    <source>
        <dbReference type="ARBA" id="ARBA00023082"/>
    </source>
</evidence>
<evidence type="ECO:0000313" key="8">
    <source>
        <dbReference type="Proteomes" id="UP000435357"/>
    </source>
</evidence>
<dbReference type="GO" id="GO:0006352">
    <property type="term" value="P:DNA-templated transcription initiation"/>
    <property type="evidence" value="ECO:0007669"/>
    <property type="project" value="InterPro"/>
</dbReference>
<evidence type="ECO:0000313" key="7">
    <source>
        <dbReference type="EMBL" id="KAB1065741.1"/>
    </source>
</evidence>
<dbReference type="SUPFAM" id="SSF88659">
    <property type="entry name" value="Sigma3 and sigma4 domains of RNA polymerase sigma factors"/>
    <property type="match status" value="1"/>
</dbReference>
<dbReference type="InterPro" id="IPR013324">
    <property type="entry name" value="RNA_pol_sigma_r3/r4-like"/>
</dbReference>
<accession>A0A6N6MBE5</accession>
<evidence type="ECO:0000259" key="6">
    <source>
        <dbReference type="Pfam" id="PF08281"/>
    </source>
</evidence>
<keyword evidence="8" id="KW-1185">Reference proteome</keyword>
<dbReference type="PANTHER" id="PTHR43133:SF46">
    <property type="entry name" value="RNA POLYMERASE SIGMA-70 FACTOR ECF SUBFAMILY"/>
    <property type="match status" value="1"/>
</dbReference>
<dbReference type="Pfam" id="PF08281">
    <property type="entry name" value="Sigma70_r4_2"/>
    <property type="match status" value="1"/>
</dbReference>
<reference evidence="7 8" key="1">
    <citation type="submission" date="2019-09" db="EMBL/GenBank/DDBJ databases">
        <title>Genomes of Cryomorphaceae.</title>
        <authorList>
            <person name="Bowman J.P."/>
        </authorList>
    </citation>
    <scope>NUCLEOTIDE SEQUENCE [LARGE SCALE GENOMIC DNA]</scope>
    <source>
        <strain evidence="7 8">KCTC 52047</strain>
    </source>
</reference>
<name>A0A6N6MBE5_9FLAO</name>
<dbReference type="OrthoDB" id="1056775at2"/>
<dbReference type="InterPro" id="IPR014284">
    <property type="entry name" value="RNA_pol_sigma-70_dom"/>
</dbReference>
<dbReference type="GO" id="GO:0003677">
    <property type="term" value="F:DNA binding"/>
    <property type="evidence" value="ECO:0007669"/>
    <property type="project" value="InterPro"/>
</dbReference>
<dbReference type="RefSeq" id="WP_151166566.1">
    <property type="nucleotide sequence ID" value="NZ_WACR01000002.1"/>
</dbReference>
<dbReference type="CDD" id="cd06171">
    <property type="entry name" value="Sigma70_r4"/>
    <property type="match status" value="1"/>
</dbReference>
<dbReference type="InterPro" id="IPR036388">
    <property type="entry name" value="WH-like_DNA-bd_sf"/>
</dbReference>
<dbReference type="Gene3D" id="1.10.10.10">
    <property type="entry name" value="Winged helix-like DNA-binding domain superfamily/Winged helix DNA-binding domain"/>
    <property type="match status" value="1"/>
</dbReference>
<organism evidence="7 8">
    <name type="scientific">Salibacter halophilus</name>
    <dbReference type="NCBI Taxonomy" id="1803916"/>
    <lineage>
        <taxon>Bacteria</taxon>
        <taxon>Pseudomonadati</taxon>
        <taxon>Bacteroidota</taxon>
        <taxon>Flavobacteriia</taxon>
        <taxon>Flavobacteriales</taxon>
        <taxon>Salibacteraceae</taxon>
        <taxon>Salibacter</taxon>
    </lineage>
</organism>
<dbReference type="GO" id="GO:0016987">
    <property type="term" value="F:sigma factor activity"/>
    <property type="evidence" value="ECO:0007669"/>
    <property type="project" value="UniProtKB-KW"/>
</dbReference>
<evidence type="ECO:0000256" key="2">
    <source>
        <dbReference type="ARBA" id="ARBA00023015"/>
    </source>
</evidence>
<keyword evidence="4" id="KW-0804">Transcription</keyword>
<sequence>MDLENLVKRCKKGNSAAQKELFDRYGGLFMSICCRYVKDTDEAKDVLQEGFVKIFQKMSSYKSTGSFEGWMKRTVVNTCLDHLRKTKKFEANVDLDNVSYLEPINEKVTSHLAHQDLLNLIHDLPDGYRTVFNMYAIEGYAHKEIAEEMGISENTSKSQYRKAKLQLQEAIKKLEYSYLDREKTG</sequence>